<evidence type="ECO:0000256" key="1">
    <source>
        <dbReference type="SAM" id="MobiDB-lite"/>
    </source>
</evidence>
<dbReference type="EMBL" id="VTYF01000028">
    <property type="protein sequence ID" value="NOI12082.1"/>
    <property type="molecule type" value="Genomic_DNA"/>
</dbReference>
<evidence type="ECO:0000313" key="2">
    <source>
        <dbReference type="EMBL" id="NOI12082.1"/>
    </source>
</evidence>
<accession>A0A7Y4B7H2</accession>
<comment type="caution">
    <text evidence="2">The sequence shown here is derived from an EMBL/GenBank/DDBJ whole genome shotgun (WGS) entry which is preliminary data.</text>
</comment>
<gene>
    <name evidence="2" type="ORF">F0254_25090</name>
</gene>
<evidence type="ECO:0000313" key="3">
    <source>
        <dbReference type="Proteomes" id="UP000532247"/>
    </source>
</evidence>
<dbReference type="Proteomes" id="UP000532247">
    <property type="component" value="Unassembled WGS sequence"/>
</dbReference>
<proteinExistence type="predicted"/>
<evidence type="ECO:0008006" key="4">
    <source>
        <dbReference type="Google" id="ProtNLM"/>
    </source>
</evidence>
<name>A0A7Y4B7H2_VIBAL</name>
<feature type="compositionally biased region" description="Low complexity" evidence="1">
    <location>
        <begin position="86"/>
        <end position="95"/>
    </location>
</feature>
<reference evidence="2 3" key="1">
    <citation type="submission" date="2019-09" db="EMBL/GenBank/DDBJ databases">
        <title>Draft genome sequencing and comparative genomics of hatchery-associated Vibrios.</title>
        <authorList>
            <person name="Kehlet-Delgado H."/>
            <person name="Mueller R.S."/>
        </authorList>
    </citation>
    <scope>NUCLEOTIDE SEQUENCE [LARGE SCALE GENOMIC DNA]</scope>
    <source>
        <strain evidence="2 3">081416A</strain>
    </source>
</reference>
<dbReference type="AlphaFoldDB" id="A0A7Y4B7H2"/>
<feature type="compositionally biased region" description="Polar residues" evidence="1">
    <location>
        <begin position="65"/>
        <end position="80"/>
    </location>
</feature>
<protein>
    <recommendedName>
        <fullName evidence="4">Bacteriocin</fullName>
    </recommendedName>
</protein>
<feature type="region of interest" description="Disordered" evidence="1">
    <location>
        <begin position="58"/>
        <end position="95"/>
    </location>
</feature>
<dbReference type="RefSeq" id="WP_171346316.1">
    <property type="nucleotide sequence ID" value="NZ_JAIRAB010000026.1"/>
</dbReference>
<sequence>MKKVTCSKVQTLSEEDLNQVVGGFDPRNPNDYTNAINEIVGSALGGGQYGGSGTNAANIKKGNDMGQSTPIKTGGCNTRASGRGRGSSSSSSSGSGLNVIRVFAAKAS</sequence>
<organism evidence="2 3">
    <name type="scientific">Vibrio alginolyticus</name>
    <dbReference type="NCBI Taxonomy" id="663"/>
    <lineage>
        <taxon>Bacteria</taxon>
        <taxon>Pseudomonadati</taxon>
        <taxon>Pseudomonadota</taxon>
        <taxon>Gammaproteobacteria</taxon>
        <taxon>Vibrionales</taxon>
        <taxon>Vibrionaceae</taxon>
        <taxon>Vibrio</taxon>
    </lineage>
</organism>